<gene>
    <name evidence="1" type="ORF">AWB68_03249</name>
</gene>
<dbReference type="AlphaFoldDB" id="A0A158J0V8"/>
<comment type="caution">
    <text evidence="1">The sequence shown here is derived from an EMBL/GenBank/DDBJ whole genome shotgun (WGS) entry which is preliminary data.</text>
</comment>
<proteinExistence type="predicted"/>
<evidence type="ECO:0000313" key="2">
    <source>
        <dbReference type="Proteomes" id="UP000054770"/>
    </source>
</evidence>
<organism evidence="1 2">
    <name type="scientific">Caballeronia choica</name>
    <dbReference type="NCBI Taxonomy" id="326476"/>
    <lineage>
        <taxon>Bacteria</taxon>
        <taxon>Pseudomonadati</taxon>
        <taxon>Pseudomonadota</taxon>
        <taxon>Betaproteobacteria</taxon>
        <taxon>Burkholderiales</taxon>
        <taxon>Burkholderiaceae</taxon>
        <taxon>Caballeronia</taxon>
    </lineage>
</organism>
<dbReference type="RefSeq" id="WP_087645369.1">
    <property type="nucleotide sequence ID" value="NZ_FCON02000031.1"/>
</dbReference>
<dbReference type="OrthoDB" id="9105043at2"/>
<name>A0A158J0V8_9BURK</name>
<protein>
    <submittedName>
        <fullName evidence="1">Transcriptional regulator</fullName>
    </submittedName>
</protein>
<dbReference type="EMBL" id="FCON02000031">
    <property type="protein sequence ID" value="SAL61999.1"/>
    <property type="molecule type" value="Genomic_DNA"/>
</dbReference>
<accession>A0A158J0V8</accession>
<evidence type="ECO:0000313" key="1">
    <source>
        <dbReference type="EMBL" id="SAL61999.1"/>
    </source>
</evidence>
<reference evidence="1" key="1">
    <citation type="submission" date="2016-01" db="EMBL/GenBank/DDBJ databases">
        <authorList>
            <person name="Peeters C."/>
        </authorList>
    </citation>
    <scope>NUCLEOTIDE SEQUENCE [LARGE SCALE GENOMIC DNA]</scope>
    <source>
        <strain evidence="1">LMG 22940</strain>
    </source>
</reference>
<dbReference type="Proteomes" id="UP000054770">
    <property type="component" value="Unassembled WGS sequence"/>
</dbReference>
<sequence>MTPLQTHHRGFRLLASAKQTEDGLHAANIIIEEPGCRARTFSDLDYFYDGIDAVKYATVWGRIWIETNARA</sequence>
<keyword evidence="2" id="KW-1185">Reference proteome</keyword>